<dbReference type="InterPro" id="IPR020846">
    <property type="entry name" value="MFS_dom"/>
</dbReference>
<keyword evidence="7 8" id="KW-0472">Membrane</keyword>
<dbReference type="RefSeq" id="WP_246517458.1">
    <property type="nucleotide sequence ID" value="NZ_BAAAVL010000002.1"/>
</dbReference>
<protein>
    <submittedName>
        <fullName evidence="10">MFS family permease</fullName>
    </submittedName>
</protein>
<keyword evidence="6 8" id="KW-1133">Transmembrane helix</keyword>
<keyword evidence="5" id="KW-0769">Symport</keyword>
<feature type="transmembrane region" description="Helical" evidence="8">
    <location>
        <begin position="480"/>
        <end position="499"/>
    </location>
</feature>
<dbReference type="PANTHER" id="PTHR43528">
    <property type="entry name" value="ALPHA-KETOGLUTARATE PERMEASE"/>
    <property type="match status" value="1"/>
</dbReference>
<organism evidence="10 11">
    <name type="scientific">Rhizobium viscosum</name>
    <name type="common">Arthrobacter viscosus</name>
    <dbReference type="NCBI Taxonomy" id="1673"/>
    <lineage>
        <taxon>Bacteria</taxon>
        <taxon>Pseudomonadati</taxon>
        <taxon>Pseudomonadota</taxon>
        <taxon>Alphaproteobacteria</taxon>
        <taxon>Hyphomicrobiales</taxon>
        <taxon>Rhizobiaceae</taxon>
        <taxon>Rhizobium/Agrobacterium group</taxon>
        <taxon>Rhizobium</taxon>
    </lineage>
</organism>
<feature type="transmembrane region" description="Helical" evidence="8">
    <location>
        <begin position="194"/>
        <end position="219"/>
    </location>
</feature>
<sequence length="515" mass="55425">MLRRRFKNLPWYFICSQLRRSAHTQGELAVVWCGSFICNRISLSPQVPSTLGAYTLYQGPVGVASKLTRSEQTEADMQSNWHSTGPSRRRDVLRMLCLASAGGALEFYDFVIFVFLAEAISVLFFPPDMPPWLAMIQTYGIFASGYIFRPLGGIVLAHFGDMFGRKRVFAFSILLMAGATLAVGLLPTYQSAGIAAPILLVVLRIFQGIAIGGEVPGAWTFAAEHVSSRRVGFACGLVCAGLGVGIFLGASLTALTTMVLPPADMLSYGWRLPFILGGIFGLIGMQLRRMLHETPAFVALRAKKQLVPELPLAVVVKTYRRSIVISVLCTWILSASVVMLTLMVPTILEGSHHVDHQAALIATTISAMSLVVGVVSGGLLFDRIGAARFFMVGGLFLAIGGFAFYNISTSAPAEVFLSSAIIGFSGLSAVGAAVVMVSCFPPSVRFSGVSFSYNISYAFFGGLTPVTLATFLTIWSLSHVVYLLFVSALTMGLGVYFLVRPESLTDRQPVSSAQS</sequence>
<dbReference type="PROSITE" id="PS50850">
    <property type="entry name" value="MFS"/>
    <property type="match status" value="1"/>
</dbReference>
<feature type="transmembrane region" description="Helical" evidence="8">
    <location>
        <begin position="451"/>
        <end position="474"/>
    </location>
</feature>
<dbReference type="InterPro" id="IPR036259">
    <property type="entry name" value="MFS_trans_sf"/>
</dbReference>
<evidence type="ECO:0000256" key="2">
    <source>
        <dbReference type="ARBA" id="ARBA00022448"/>
    </source>
</evidence>
<keyword evidence="11" id="KW-1185">Reference proteome</keyword>
<proteinExistence type="predicted"/>
<comment type="caution">
    <text evidence="10">The sequence shown here is derived from an EMBL/GenBank/DDBJ whole genome shotgun (WGS) entry which is preliminary data.</text>
</comment>
<dbReference type="Proteomes" id="UP000620262">
    <property type="component" value="Unassembled WGS sequence"/>
</dbReference>
<gene>
    <name evidence="10" type="ORF">H4W29_005208</name>
</gene>
<dbReference type="PANTHER" id="PTHR43528:SF7">
    <property type="entry name" value="MFS TRANSPORTER"/>
    <property type="match status" value="1"/>
</dbReference>
<evidence type="ECO:0000313" key="10">
    <source>
        <dbReference type="EMBL" id="MBE1507963.1"/>
    </source>
</evidence>
<feature type="transmembrane region" description="Helical" evidence="8">
    <location>
        <begin position="268"/>
        <end position="287"/>
    </location>
</feature>
<feature type="transmembrane region" description="Helical" evidence="8">
    <location>
        <begin position="323"/>
        <end position="348"/>
    </location>
</feature>
<evidence type="ECO:0000256" key="5">
    <source>
        <dbReference type="ARBA" id="ARBA00022847"/>
    </source>
</evidence>
<feature type="transmembrane region" description="Helical" evidence="8">
    <location>
        <begin position="360"/>
        <end position="381"/>
    </location>
</feature>
<evidence type="ECO:0000256" key="8">
    <source>
        <dbReference type="SAM" id="Phobius"/>
    </source>
</evidence>
<dbReference type="InterPro" id="IPR011701">
    <property type="entry name" value="MFS"/>
</dbReference>
<keyword evidence="4 8" id="KW-0812">Transmembrane</keyword>
<evidence type="ECO:0000256" key="7">
    <source>
        <dbReference type="ARBA" id="ARBA00023136"/>
    </source>
</evidence>
<dbReference type="Pfam" id="PF07690">
    <property type="entry name" value="MFS_1"/>
    <property type="match status" value="1"/>
</dbReference>
<feature type="transmembrane region" description="Helical" evidence="8">
    <location>
        <begin position="231"/>
        <end position="256"/>
    </location>
</feature>
<keyword evidence="3" id="KW-1003">Cell membrane</keyword>
<evidence type="ECO:0000313" key="11">
    <source>
        <dbReference type="Proteomes" id="UP000620262"/>
    </source>
</evidence>
<name>A0ABR9IXQ8_RHIVS</name>
<dbReference type="InterPro" id="IPR051084">
    <property type="entry name" value="H+-coupled_symporters"/>
</dbReference>
<feature type="transmembrane region" description="Helical" evidence="8">
    <location>
        <begin position="168"/>
        <end position="188"/>
    </location>
</feature>
<dbReference type="Gene3D" id="1.20.1250.20">
    <property type="entry name" value="MFS general substrate transporter like domains"/>
    <property type="match status" value="2"/>
</dbReference>
<feature type="transmembrane region" description="Helical" evidence="8">
    <location>
        <begin position="388"/>
        <end position="407"/>
    </location>
</feature>
<keyword evidence="2" id="KW-0813">Transport</keyword>
<evidence type="ECO:0000256" key="4">
    <source>
        <dbReference type="ARBA" id="ARBA00022692"/>
    </source>
</evidence>
<dbReference type="SUPFAM" id="SSF103473">
    <property type="entry name" value="MFS general substrate transporter"/>
    <property type="match status" value="1"/>
</dbReference>
<feature type="transmembrane region" description="Helical" evidence="8">
    <location>
        <begin position="419"/>
        <end position="439"/>
    </location>
</feature>
<feature type="domain" description="Major facilitator superfamily (MFS) profile" evidence="9">
    <location>
        <begin position="95"/>
        <end position="504"/>
    </location>
</feature>
<evidence type="ECO:0000256" key="3">
    <source>
        <dbReference type="ARBA" id="ARBA00022475"/>
    </source>
</evidence>
<evidence type="ECO:0000259" key="9">
    <source>
        <dbReference type="PROSITE" id="PS50850"/>
    </source>
</evidence>
<dbReference type="EMBL" id="JADBEC010000002">
    <property type="protein sequence ID" value="MBE1507963.1"/>
    <property type="molecule type" value="Genomic_DNA"/>
</dbReference>
<reference evidence="10 11" key="1">
    <citation type="submission" date="2020-10" db="EMBL/GenBank/DDBJ databases">
        <title>Sequencing the genomes of 1000 actinobacteria strains.</title>
        <authorList>
            <person name="Klenk H.-P."/>
        </authorList>
    </citation>
    <scope>NUCLEOTIDE SEQUENCE [LARGE SCALE GENOMIC DNA]</scope>
    <source>
        <strain evidence="10 11">DSM 7307</strain>
    </source>
</reference>
<feature type="transmembrane region" description="Helical" evidence="8">
    <location>
        <begin position="96"/>
        <end position="117"/>
    </location>
</feature>
<evidence type="ECO:0000256" key="6">
    <source>
        <dbReference type="ARBA" id="ARBA00022989"/>
    </source>
</evidence>
<feature type="transmembrane region" description="Helical" evidence="8">
    <location>
        <begin position="129"/>
        <end position="148"/>
    </location>
</feature>
<comment type="subcellular location">
    <subcellularLocation>
        <location evidence="1">Cell membrane</location>
        <topology evidence="1">Multi-pass membrane protein</topology>
    </subcellularLocation>
</comment>
<evidence type="ECO:0000256" key="1">
    <source>
        <dbReference type="ARBA" id="ARBA00004651"/>
    </source>
</evidence>
<accession>A0ABR9IXQ8</accession>